<name>A0A6J5ME22_9CAUD</name>
<protein>
    <submittedName>
        <fullName evidence="1">Uncharacterized protein</fullName>
    </submittedName>
</protein>
<evidence type="ECO:0000313" key="1">
    <source>
        <dbReference type="EMBL" id="CAB4144391.1"/>
    </source>
</evidence>
<reference evidence="1" key="1">
    <citation type="submission" date="2020-04" db="EMBL/GenBank/DDBJ databases">
        <authorList>
            <person name="Chiriac C."/>
            <person name="Salcher M."/>
            <person name="Ghai R."/>
            <person name="Kavagutti S V."/>
        </authorList>
    </citation>
    <scope>NUCLEOTIDE SEQUENCE</scope>
</reference>
<sequence length="53" mass="6192">MNDDKNGTDRPKQSAPVTRTKHCWTWGPDHYECALREIDRLNATIRLMAKPPR</sequence>
<dbReference type="EMBL" id="LR796432">
    <property type="protein sequence ID" value="CAB4144391.1"/>
    <property type="molecule type" value="Genomic_DNA"/>
</dbReference>
<accession>A0A6J5ME22</accession>
<proteinExistence type="predicted"/>
<organism evidence="1">
    <name type="scientific">uncultured Caudovirales phage</name>
    <dbReference type="NCBI Taxonomy" id="2100421"/>
    <lineage>
        <taxon>Viruses</taxon>
        <taxon>Duplodnaviria</taxon>
        <taxon>Heunggongvirae</taxon>
        <taxon>Uroviricota</taxon>
        <taxon>Caudoviricetes</taxon>
        <taxon>Peduoviridae</taxon>
        <taxon>Maltschvirus</taxon>
        <taxon>Maltschvirus maltsch</taxon>
    </lineage>
</organism>
<gene>
    <name evidence="1" type="ORF">UFOVP468_27</name>
</gene>